<sequence length="400" mass="44030">MEGLIKVFLGSPFDEFVSSKIPTLEGFGNLHAIAFETTNSTKIGDDVQRELVFEGDDLRGKFVQLVGMAQGIAEQNTKYDLLNNNSNTLADTILKWIGAKAPQLDNYLAAPGSVPDSEFNPQLFENLPPPLWGEELYDEFREVFEKLFDNIKDYCFAAGTKIRMADGSLRPIELVSINDEVLAYDNNDQHGQGRLAARRVTRTYSTPDKLVIDFHGLKVTPGHVFLCGDGPHVGQHHMLMEILRADGTIVHADGTVLRAATNAPVGSREDAFVQVAYLTDANDALMQTGQMRAGTLILTAEGETKSVLQCMEEEGYRFDAESGLIAKEGEEPHPLYWFGEVPRPEDYILKRSDLTDADLYAEPDYQPEVAAATTRLGQGITPAEGTLHAEAAIRAGETIH</sequence>
<name>A0A545TP92_9PROT</name>
<dbReference type="GO" id="GO:0016539">
    <property type="term" value="P:intein-mediated protein splicing"/>
    <property type="evidence" value="ECO:0007669"/>
    <property type="project" value="InterPro"/>
</dbReference>
<dbReference type="SUPFAM" id="SSF51294">
    <property type="entry name" value="Hedgehog/intein (Hint) domain"/>
    <property type="match status" value="1"/>
</dbReference>
<dbReference type="EMBL" id="VHSH01000005">
    <property type="protein sequence ID" value="TQV79037.1"/>
    <property type="molecule type" value="Genomic_DNA"/>
</dbReference>
<dbReference type="InterPro" id="IPR036844">
    <property type="entry name" value="Hint_dom_sf"/>
</dbReference>
<keyword evidence="2" id="KW-1185">Reference proteome</keyword>
<dbReference type="RefSeq" id="WP_142897260.1">
    <property type="nucleotide sequence ID" value="NZ_ML660056.1"/>
</dbReference>
<dbReference type="InterPro" id="IPR006141">
    <property type="entry name" value="Intein_N"/>
</dbReference>
<dbReference type="OrthoDB" id="7355177at2"/>
<reference evidence="1 2" key="1">
    <citation type="submission" date="2019-06" db="EMBL/GenBank/DDBJ databases">
        <title>Whole genome sequence for Rhodospirillaceae sp. R148.</title>
        <authorList>
            <person name="Wang G."/>
        </authorList>
    </citation>
    <scope>NUCLEOTIDE SEQUENCE [LARGE SCALE GENOMIC DNA]</scope>
    <source>
        <strain evidence="1 2">R148</strain>
    </source>
</reference>
<accession>A0A545TP92</accession>
<evidence type="ECO:0000313" key="2">
    <source>
        <dbReference type="Proteomes" id="UP000315252"/>
    </source>
</evidence>
<proteinExistence type="predicted"/>
<gene>
    <name evidence="1" type="ORF">FKG95_15245</name>
</gene>
<evidence type="ECO:0008006" key="3">
    <source>
        <dbReference type="Google" id="ProtNLM"/>
    </source>
</evidence>
<dbReference type="AlphaFoldDB" id="A0A545TP92"/>
<dbReference type="CDD" id="cd00081">
    <property type="entry name" value="Hint"/>
    <property type="match status" value="1"/>
</dbReference>
<protein>
    <recommendedName>
        <fullName evidence="3">Hint domain-containing protein</fullName>
    </recommendedName>
</protein>
<dbReference type="PROSITE" id="PS50817">
    <property type="entry name" value="INTEIN_N_TER"/>
    <property type="match status" value="1"/>
</dbReference>
<dbReference type="Proteomes" id="UP000315252">
    <property type="component" value="Unassembled WGS sequence"/>
</dbReference>
<dbReference type="Gene3D" id="2.170.16.10">
    <property type="entry name" value="Hedgehog/Intein (Hint) domain"/>
    <property type="match status" value="1"/>
</dbReference>
<evidence type="ECO:0000313" key="1">
    <source>
        <dbReference type="EMBL" id="TQV79037.1"/>
    </source>
</evidence>
<organism evidence="1 2">
    <name type="scientific">Denitrobaculum tricleocarpae</name>
    <dbReference type="NCBI Taxonomy" id="2591009"/>
    <lineage>
        <taxon>Bacteria</taxon>
        <taxon>Pseudomonadati</taxon>
        <taxon>Pseudomonadota</taxon>
        <taxon>Alphaproteobacteria</taxon>
        <taxon>Rhodospirillales</taxon>
        <taxon>Rhodospirillaceae</taxon>
        <taxon>Denitrobaculum</taxon>
    </lineage>
</organism>
<comment type="caution">
    <text evidence="1">The sequence shown here is derived from an EMBL/GenBank/DDBJ whole genome shotgun (WGS) entry which is preliminary data.</text>
</comment>